<feature type="region of interest" description="Disordered" evidence="1">
    <location>
        <begin position="20"/>
        <end position="69"/>
    </location>
</feature>
<dbReference type="EMBL" id="MDEC01000039">
    <property type="protein sequence ID" value="PPU58652.1"/>
    <property type="molecule type" value="Genomic_DNA"/>
</dbReference>
<proteinExistence type="predicted"/>
<comment type="caution">
    <text evidence="2">The sequence shown here is derived from an EMBL/GenBank/DDBJ whole genome shotgun (WGS) entry which is preliminary data.</text>
</comment>
<name>A0A2S7CAS9_9XANT</name>
<reference evidence="2 3" key="1">
    <citation type="submission" date="2016-08" db="EMBL/GenBank/DDBJ databases">
        <authorList>
            <person name="Seilhamer J.J."/>
        </authorList>
    </citation>
    <scope>NUCLEOTIDE SEQUENCE [LARGE SCALE GENOMIC DNA]</scope>
    <source>
        <strain evidence="2 3">CFBP4690</strain>
    </source>
</reference>
<evidence type="ECO:0000313" key="2">
    <source>
        <dbReference type="EMBL" id="PPU58652.1"/>
    </source>
</evidence>
<gene>
    <name evidence="2" type="ORF">XcodCFBP4690_20015</name>
</gene>
<evidence type="ECO:0000313" key="3">
    <source>
        <dbReference type="Proteomes" id="UP000237872"/>
    </source>
</evidence>
<sequence>MNENAGKRRRFLWHRACDRHRRVAPPRPRTPIRLPVPNSPIPNPQSPIPDPKSQIPNPKSRIPNPDSLRRHHRIVLHRVLHILR</sequence>
<dbReference type="AlphaFoldDB" id="A0A2S7CAS9"/>
<accession>A0A2S7CAS9</accession>
<feature type="compositionally biased region" description="Pro residues" evidence="1">
    <location>
        <begin position="37"/>
        <end position="50"/>
    </location>
</feature>
<organism evidence="2 3">
    <name type="scientific">Xanthomonas codiaei</name>
    <dbReference type="NCBI Taxonomy" id="56463"/>
    <lineage>
        <taxon>Bacteria</taxon>
        <taxon>Pseudomonadati</taxon>
        <taxon>Pseudomonadota</taxon>
        <taxon>Gammaproteobacteria</taxon>
        <taxon>Lysobacterales</taxon>
        <taxon>Lysobacteraceae</taxon>
        <taxon>Xanthomonas</taxon>
    </lineage>
</organism>
<dbReference type="Proteomes" id="UP000237872">
    <property type="component" value="Unassembled WGS sequence"/>
</dbReference>
<protein>
    <submittedName>
        <fullName evidence="2">Uncharacterized protein</fullName>
    </submittedName>
</protein>
<evidence type="ECO:0000256" key="1">
    <source>
        <dbReference type="SAM" id="MobiDB-lite"/>
    </source>
</evidence>